<organism evidence="4 5">
    <name type="scientific">Pseudobowmanella zhangzhouensis</name>
    <dbReference type="NCBI Taxonomy" id="1537679"/>
    <lineage>
        <taxon>Bacteria</taxon>
        <taxon>Pseudomonadati</taxon>
        <taxon>Pseudomonadota</taxon>
        <taxon>Gammaproteobacteria</taxon>
        <taxon>Alteromonadales</taxon>
        <taxon>Alteromonadaceae</taxon>
    </lineage>
</organism>
<accession>A0ABW1XKP8</accession>
<name>A0ABW1XKP8_9ALTE</name>
<dbReference type="SMART" id="SM00116">
    <property type="entry name" value="CBS"/>
    <property type="match status" value="2"/>
</dbReference>
<reference evidence="5" key="1">
    <citation type="journal article" date="2019" name="Int. J. Syst. Evol. Microbiol.">
        <title>The Global Catalogue of Microorganisms (GCM) 10K type strain sequencing project: providing services to taxonomists for standard genome sequencing and annotation.</title>
        <authorList>
            <consortium name="The Broad Institute Genomics Platform"/>
            <consortium name="The Broad Institute Genome Sequencing Center for Infectious Disease"/>
            <person name="Wu L."/>
            <person name="Ma J."/>
        </authorList>
    </citation>
    <scope>NUCLEOTIDE SEQUENCE [LARGE SCALE GENOMIC DNA]</scope>
    <source>
        <strain evidence="5">CGMCC 1.16031</strain>
    </source>
</reference>
<dbReference type="RefSeq" id="WP_131257487.1">
    <property type="nucleotide sequence ID" value="NZ_JBHSUS010000001.1"/>
</dbReference>
<dbReference type="PANTHER" id="PTHR43080:SF2">
    <property type="entry name" value="CBS DOMAIN-CONTAINING PROTEIN"/>
    <property type="match status" value="1"/>
</dbReference>
<comment type="caution">
    <text evidence="4">The sequence shown here is derived from an EMBL/GenBank/DDBJ whole genome shotgun (WGS) entry which is preliminary data.</text>
</comment>
<proteinExistence type="predicted"/>
<dbReference type="InterPro" id="IPR000644">
    <property type="entry name" value="CBS_dom"/>
</dbReference>
<evidence type="ECO:0000256" key="1">
    <source>
        <dbReference type="ARBA" id="ARBA00023122"/>
    </source>
</evidence>
<evidence type="ECO:0000256" key="2">
    <source>
        <dbReference type="PROSITE-ProRule" id="PRU00703"/>
    </source>
</evidence>
<dbReference type="Pfam" id="PF00571">
    <property type="entry name" value="CBS"/>
    <property type="match status" value="2"/>
</dbReference>
<dbReference type="InterPro" id="IPR046342">
    <property type="entry name" value="CBS_dom_sf"/>
</dbReference>
<feature type="domain" description="CBS" evidence="3">
    <location>
        <begin position="8"/>
        <end position="64"/>
    </location>
</feature>
<dbReference type="Proteomes" id="UP001596364">
    <property type="component" value="Unassembled WGS sequence"/>
</dbReference>
<dbReference type="SUPFAM" id="SSF54631">
    <property type="entry name" value="CBS-domain pair"/>
    <property type="match status" value="1"/>
</dbReference>
<feature type="domain" description="CBS" evidence="3">
    <location>
        <begin position="83"/>
        <end position="141"/>
    </location>
</feature>
<dbReference type="EMBL" id="JBHSUS010000001">
    <property type="protein sequence ID" value="MFC6439234.1"/>
    <property type="molecule type" value="Genomic_DNA"/>
</dbReference>
<protein>
    <submittedName>
        <fullName evidence="4">HPP family protein</fullName>
    </submittedName>
</protein>
<evidence type="ECO:0000313" key="5">
    <source>
        <dbReference type="Proteomes" id="UP001596364"/>
    </source>
</evidence>
<dbReference type="PANTHER" id="PTHR43080">
    <property type="entry name" value="CBS DOMAIN-CONTAINING PROTEIN CBSX3, MITOCHONDRIAL"/>
    <property type="match status" value="1"/>
</dbReference>
<evidence type="ECO:0000259" key="3">
    <source>
        <dbReference type="PROSITE" id="PS51371"/>
    </source>
</evidence>
<keyword evidence="1 2" id="KW-0129">CBS domain</keyword>
<keyword evidence="5" id="KW-1185">Reference proteome</keyword>
<gene>
    <name evidence="4" type="ORF">ACFP85_03615</name>
</gene>
<dbReference type="InterPro" id="IPR051257">
    <property type="entry name" value="Diverse_CBS-Domain"/>
</dbReference>
<evidence type="ECO:0000313" key="4">
    <source>
        <dbReference type="EMBL" id="MFC6439234.1"/>
    </source>
</evidence>
<dbReference type="Gene3D" id="3.10.580.10">
    <property type="entry name" value="CBS-domain"/>
    <property type="match status" value="1"/>
</dbReference>
<dbReference type="PROSITE" id="PS51371">
    <property type="entry name" value="CBS"/>
    <property type="match status" value="2"/>
</dbReference>
<sequence>MLTINEIMTTKLVTLGPDATLKDAHEMTREQGVRHLPVVDENGKLLSLVTQKALVSKVISLLTLYGANALERRESWTSIKEVAVPAEECSRIKATDTVRDVARYFLDNRHGCLPVLDDYGVLIGIVTSSDFVRLAAQLLEKTEC</sequence>